<keyword evidence="2" id="KW-1185">Reference proteome</keyword>
<organism evidence="1 2">
    <name type="scientific">Gluconobacter cerevisiae</name>
    <dbReference type="NCBI Taxonomy" id="1379734"/>
    <lineage>
        <taxon>Bacteria</taxon>
        <taxon>Pseudomonadati</taxon>
        <taxon>Pseudomonadota</taxon>
        <taxon>Alphaproteobacteria</taxon>
        <taxon>Acetobacterales</taxon>
        <taxon>Acetobacteraceae</taxon>
        <taxon>Gluconobacter</taxon>
    </lineage>
</organism>
<evidence type="ECO:0000313" key="2">
    <source>
        <dbReference type="Proteomes" id="UP000630952"/>
    </source>
</evidence>
<reference evidence="1" key="1">
    <citation type="submission" date="2020-04" db="EMBL/GenBank/DDBJ databases">
        <authorList>
            <person name="Sombolestani A."/>
        </authorList>
    </citation>
    <scope>NUCLEOTIDE SEQUENCE</scope>
    <source>
        <strain evidence="1">LMG 27748</strain>
    </source>
</reference>
<protein>
    <recommendedName>
        <fullName evidence="3">DUF2971 domain-containing protein</fullName>
    </recommendedName>
</protein>
<sequence>MTTFSELPFNSRPDLTPYLLHMTKNTKSIGGQSAFKNLINILKSGKIIGSGNRGFIKGPNKATCFMDVPFSSLKYVLTPENSDPEKPRYEPYGIVLTKATSYKKGCRPVLYLSDDEKRSLKIPDDELWRVVRFEVKNEHWISWVHEREWRSKGDLKLPSEILAVLVKTTKEASKLHRIMQNYPNKFKSKPRSIIPLNLICQGLIS</sequence>
<proteinExistence type="predicted"/>
<dbReference type="EMBL" id="JABCQO010000012">
    <property type="protein sequence ID" value="MBF0877662.1"/>
    <property type="molecule type" value="Genomic_DNA"/>
</dbReference>
<dbReference type="Proteomes" id="UP000630952">
    <property type="component" value="Unassembled WGS sequence"/>
</dbReference>
<dbReference type="RefSeq" id="WP_194255970.1">
    <property type="nucleotide sequence ID" value="NZ_JABCQO010000012.1"/>
</dbReference>
<comment type="caution">
    <text evidence="1">The sequence shown here is derived from an EMBL/GenBank/DDBJ whole genome shotgun (WGS) entry which is preliminary data.</text>
</comment>
<reference evidence="1" key="2">
    <citation type="submission" date="2020-11" db="EMBL/GenBank/DDBJ databases">
        <title>Description of novel Gluconobacter species.</title>
        <authorList>
            <person name="Cleenwerck I."/>
            <person name="Cnockaert M."/>
            <person name="Borremans W."/>
            <person name="Wieme A.D."/>
            <person name="De Vuyst L."/>
            <person name="Vandamme P."/>
        </authorList>
    </citation>
    <scope>NUCLEOTIDE SEQUENCE</scope>
    <source>
        <strain evidence="1">LMG 27748</strain>
    </source>
</reference>
<name>A0ABR9YG67_9PROT</name>
<accession>A0ABR9YG67</accession>
<gene>
    <name evidence="1" type="ORF">HKD21_12520</name>
</gene>
<evidence type="ECO:0008006" key="3">
    <source>
        <dbReference type="Google" id="ProtNLM"/>
    </source>
</evidence>
<evidence type="ECO:0000313" key="1">
    <source>
        <dbReference type="EMBL" id="MBF0877662.1"/>
    </source>
</evidence>